<dbReference type="KEGG" id="dfa:DFA_10378"/>
<evidence type="ECO:0000313" key="3">
    <source>
        <dbReference type="Proteomes" id="UP000007797"/>
    </source>
</evidence>
<evidence type="ECO:0000313" key="2">
    <source>
        <dbReference type="EMBL" id="EGG15536.1"/>
    </source>
</evidence>
<dbReference type="GeneID" id="14867367"/>
<organism evidence="2 3">
    <name type="scientific">Cavenderia fasciculata</name>
    <name type="common">Slime mold</name>
    <name type="synonym">Dictyostelium fasciculatum</name>
    <dbReference type="NCBI Taxonomy" id="261658"/>
    <lineage>
        <taxon>Eukaryota</taxon>
        <taxon>Amoebozoa</taxon>
        <taxon>Evosea</taxon>
        <taxon>Eumycetozoa</taxon>
        <taxon>Dictyostelia</taxon>
        <taxon>Acytosteliales</taxon>
        <taxon>Cavenderiaceae</taxon>
        <taxon>Cavenderia</taxon>
    </lineage>
</organism>
<name>F4QA17_CACFS</name>
<dbReference type="AlphaFoldDB" id="F4QA17"/>
<sequence>MISSSSLIRSSCSRSSSSQNHQSLTSSTIH</sequence>
<proteinExistence type="predicted"/>
<keyword evidence="3" id="KW-1185">Reference proteome</keyword>
<dbReference type="Proteomes" id="UP000007797">
    <property type="component" value="Unassembled WGS sequence"/>
</dbReference>
<reference evidence="3" key="1">
    <citation type="journal article" date="2011" name="Genome Res.">
        <title>Phylogeny-wide analysis of social amoeba genomes highlights ancient origins for complex intercellular communication.</title>
        <authorList>
            <person name="Heidel A.J."/>
            <person name="Lawal H.M."/>
            <person name="Felder M."/>
            <person name="Schilde C."/>
            <person name="Helps N.R."/>
            <person name="Tunggal B."/>
            <person name="Rivero F."/>
            <person name="John U."/>
            <person name="Schleicher M."/>
            <person name="Eichinger L."/>
            <person name="Platzer M."/>
            <person name="Noegel A.A."/>
            <person name="Schaap P."/>
            <person name="Gloeckner G."/>
        </authorList>
    </citation>
    <scope>NUCLEOTIDE SEQUENCE [LARGE SCALE GENOMIC DNA]</scope>
    <source>
        <strain evidence="3">SH3</strain>
    </source>
</reference>
<gene>
    <name evidence="2" type="ORF">DFA_10378</name>
</gene>
<dbReference type="EMBL" id="GL883026">
    <property type="protein sequence ID" value="EGG15536.1"/>
    <property type="molecule type" value="Genomic_DNA"/>
</dbReference>
<protein>
    <submittedName>
        <fullName evidence="2">Uncharacterized protein</fullName>
    </submittedName>
</protein>
<dbReference type="RefSeq" id="XP_004354278.1">
    <property type="nucleotide sequence ID" value="XM_004354226.1"/>
</dbReference>
<evidence type="ECO:0000256" key="1">
    <source>
        <dbReference type="SAM" id="MobiDB-lite"/>
    </source>
</evidence>
<feature type="region of interest" description="Disordered" evidence="1">
    <location>
        <begin position="1"/>
        <end position="30"/>
    </location>
</feature>
<accession>F4QA17</accession>